<dbReference type="eggNOG" id="ENOG5032ZFG">
    <property type="taxonomic scope" value="Bacteria"/>
</dbReference>
<keyword evidence="2" id="KW-1185">Reference proteome</keyword>
<name>A0A081NA68_9GAMM</name>
<accession>A0A081NA68</accession>
<evidence type="ECO:0000313" key="1">
    <source>
        <dbReference type="EMBL" id="KEQ15341.1"/>
    </source>
</evidence>
<comment type="caution">
    <text evidence="1">The sequence shown here is derived from an EMBL/GenBank/DDBJ whole genome shotgun (WGS) entry which is preliminary data.</text>
</comment>
<dbReference type="EMBL" id="JOKG01000001">
    <property type="protein sequence ID" value="KEQ15341.1"/>
    <property type="molecule type" value="Genomic_DNA"/>
</dbReference>
<gene>
    <name evidence="1" type="ORF">GZ77_01420</name>
</gene>
<evidence type="ECO:0008006" key="3">
    <source>
        <dbReference type="Google" id="ProtNLM"/>
    </source>
</evidence>
<sequence length="111" mass="12639">MKYHHLGIPTRETLKDEKHLPHLKVYVSGFGRNPYGVEWMRFEDDADYPELVKTVPHVCFEVDDLQQAIEGKHVIIEPNSPSPGVWVAFIEDNGAPIEFLQVDRTIAEAGI</sequence>
<dbReference type="InterPro" id="IPR029068">
    <property type="entry name" value="Glyas_Bleomycin-R_OHBP_Dase"/>
</dbReference>
<dbReference type="SUPFAM" id="SSF54593">
    <property type="entry name" value="Glyoxalase/Bleomycin resistance protein/Dihydroxybiphenyl dioxygenase"/>
    <property type="match status" value="1"/>
</dbReference>
<protein>
    <recommendedName>
        <fullName evidence="3">VOC domain-containing protein</fullName>
    </recommendedName>
</protein>
<reference evidence="1 2" key="1">
    <citation type="submission" date="2014-06" db="EMBL/GenBank/DDBJ databases">
        <title>Whole Genome Sequences of Three Symbiotic Endozoicomonas Bacteria.</title>
        <authorList>
            <person name="Neave M.J."/>
            <person name="Apprill A."/>
            <person name="Voolstra C.R."/>
        </authorList>
    </citation>
    <scope>NUCLEOTIDE SEQUENCE [LARGE SCALE GENOMIC DNA]</scope>
    <source>
        <strain evidence="1 2">LMG 24815</strain>
    </source>
</reference>
<dbReference type="RefSeq" id="WP_034872566.1">
    <property type="nucleotide sequence ID" value="NZ_JOKG01000001.1"/>
</dbReference>
<dbReference type="AlphaFoldDB" id="A0A081NA68"/>
<dbReference type="Proteomes" id="UP000028006">
    <property type="component" value="Unassembled WGS sequence"/>
</dbReference>
<proteinExistence type="predicted"/>
<organism evidence="1 2">
    <name type="scientific">Endozoicomonas montiporae</name>
    <dbReference type="NCBI Taxonomy" id="1027273"/>
    <lineage>
        <taxon>Bacteria</taxon>
        <taxon>Pseudomonadati</taxon>
        <taxon>Pseudomonadota</taxon>
        <taxon>Gammaproteobacteria</taxon>
        <taxon>Oceanospirillales</taxon>
        <taxon>Endozoicomonadaceae</taxon>
        <taxon>Endozoicomonas</taxon>
    </lineage>
</organism>
<evidence type="ECO:0000313" key="2">
    <source>
        <dbReference type="Proteomes" id="UP000028006"/>
    </source>
</evidence>